<dbReference type="KEGG" id="led:BBK82_30050"/>
<gene>
    <name evidence="1" type="ORF">BBK82_30050</name>
</gene>
<dbReference type="EMBL" id="CP016793">
    <property type="protein sequence ID" value="ANZ39655.1"/>
    <property type="molecule type" value="Genomic_DNA"/>
</dbReference>
<dbReference type="Proteomes" id="UP000093053">
    <property type="component" value="Chromosome"/>
</dbReference>
<proteinExistence type="predicted"/>
<protein>
    <submittedName>
        <fullName evidence="1">Uncharacterized protein</fullName>
    </submittedName>
</protein>
<dbReference type="RefSeq" id="WP_065917996.1">
    <property type="nucleotide sequence ID" value="NZ_CP016793.1"/>
</dbReference>
<name>A0A1B2HPP0_9PSEU</name>
<sequence>MRLATSVWQSLHGNAHRTRLGTSARVRPTRLRWQITPGGRLGWLTAAKPRLHLAVTNMRMRFG</sequence>
<dbReference type="OrthoDB" id="834556at2"/>
<dbReference type="STRING" id="1586287.BBK82_30050"/>
<evidence type="ECO:0000313" key="2">
    <source>
        <dbReference type="Proteomes" id="UP000093053"/>
    </source>
</evidence>
<keyword evidence="2" id="KW-1185">Reference proteome</keyword>
<dbReference type="AlphaFoldDB" id="A0A1B2HPP0"/>
<evidence type="ECO:0000313" key="1">
    <source>
        <dbReference type="EMBL" id="ANZ39655.1"/>
    </source>
</evidence>
<accession>A0A1B2HPP0</accession>
<reference evidence="1 2" key="1">
    <citation type="submission" date="2016-07" db="EMBL/GenBank/DDBJ databases">
        <title>Complete genome sequence of the Lentzea guizhouensis DHS C013.</title>
        <authorList>
            <person name="Cao C."/>
        </authorList>
    </citation>
    <scope>NUCLEOTIDE SEQUENCE [LARGE SCALE GENOMIC DNA]</scope>
    <source>
        <strain evidence="1 2">DHS C013</strain>
    </source>
</reference>
<organism evidence="1 2">
    <name type="scientific">Lentzea guizhouensis</name>
    <dbReference type="NCBI Taxonomy" id="1586287"/>
    <lineage>
        <taxon>Bacteria</taxon>
        <taxon>Bacillati</taxon>
        <taxon>Actinomycetota</taxon>
        <taxon>Actinomycetes</taxon>
        <taxon>Pseudonocardiales</taxon>
        <taxon>Pseudonocardiaceae</taxon>
        <taxon>Lentzea</taxon>
    </lineage>
</organism>